<dbReference type="EMBL" id="JAATOP010000005">
    <property type="protein sequence ID" value="NIY72718.1"/>
    <property type="molecule type" value="Genomic_DNA"/>
</dbReference>
<evidence type="ECO:0000313" key="8">
    <source>
        <dbReference type="Proteomes" id="UP000709466"/>
    </source>
</evidence>
<dbReference type="RefSeq" id="WP_167638089.1">
    <property type="nucleotide sequence ID" value="NZ_JAATOP010000005.1"/>
</dbReference>
<evidence type="ECO:0000259" key="6">
    <source>
        <dbReference type="PROSITE" id="PS51820"/>
    </source>
</evidence>
<keyword evidence="2 5" id="KW-0378">Hydrolase</keyword>
<dbReference type="PROSITE" id="PS00775">
    <property type="entry name" value="GLYCOSYL_HYDROL_F3"/>
    <property type="match status" value="1"/>
</dbReference>
<organism evidence="7 8">
    <name type="scientific">Marivivens donghaensis</name>
    <dbReference type="NCBI Taxonomy" id="1699413"/>
    <lineage>
        <taxon>Bacteria</taxon>
        <taxon>Pseudomonadati</taxon>
        <taxon>Pseudomonadota</taxon>
        <taxon>Alphaproteobacteria</taxon>
        <taxon>Rhodobacterales</taxon>
        <taxon>Paracoccaceae</taxon>
        <taxon>Marivivens group</taxon>
        <taxon>Marivivens</taxon>
    </lineage>
</organism>
<dbReference type="SUPFAM" id="SSF51445">
    <property type="entry name" value="(Trans)glycosidases"/>
    <property type="match status" value="1"/>
</dbReference>
<evidence type="ECO:0000256" key="4">
    <source>
        <dbReference type="ARBA" id="ARBA00023295"/>
    </source>
</evidence>
<dbReference type="Proteomes" id="UP000709466">
    <property type="component" value="Unassembled WGS sequence"/>
</dbReference>
<evidence type="ECO:0000256" key="2">
    <source>
        <dbReference type="ARBA" id="ARBA00022801"/>
    </source>
</evidence>
<evidence type="ECO:0000313" key="7">
    <source>
        <dbReference type="EMBL" id="NIY72718.1"/>
    </source>
</evidence>
<dbReference type="InterPro" id="IPR036881">
    <property type="entry name" value="Glyco_hydro_3_C_sf"/>
</dbReference>
<dbReference type="InterPro" id="IPR037524">
    <property type="entry name" value="PA14/GLEYA"/>
</dbReference>
<evidence type="ECO:0000256" key="1">
    <source>
        <dbReference type="ARBA" id="ARBA00005336"/>
    </source>
</evidence>
<dbReference type="InterPro" id="IPR036962">
    <property type="entry name" value="Glyco_hydro_3_N_sf"/>
</dbReference>
<dbReference type="SUPFAM" id="SSF56988">
    <property type="entry name" value="Anthrax protective antigen"/>
    <property type="match status" value="1"/>
</dbReference>
<dbReference type="InterPro" id="IPR002772">
    <property type="entry name" value="Glyco_hydro_3_C"/>
</dbReference>
<dbReference type="PANTHER" id="PTHR42715:SF10">
    <property type="entry name" value="BETA-GLUCOSIDASE"/>
    <property type="match status" value="1"/>
</dbReference>
<reference evidence="7 8" key="1">
    <citation type="submission" date="2020-03" db="EMBL/GenBank/DDBJ databases">
        <title>Bacterial isolates of synthetic phycosphere.</title>
        <authorList>
            <person name="Fu H."/>
            <person name="Moran M.A."/>
        </authorList>
    </citation>
    <scope>NUCLEOTIDE SEQUENCE [LARGE SCALE GENOMIC DNA]</scope>
    <source>
        <strain evidence="7 8">HF1</strain>
    </source>
</reference>
<sequence>MKTHNSTPRAERLVDELTLEEQISLMSGEDFWNVGAIERLGIGALRVTDGPNGARGGGSLNGGTHSAAFPVGIAIGATWNPELVEKVGAAIALETREKGASVLLGPTINIQRGPLNGRNFECYSEDPILTGYLAAAYVTGLQAQGVAATLKHFIANESEIRRTVNSSDVDERTLRELYLVPFEMAIKQANAWAVMTSYNRINGTYAADNKWLISEVLRNDWGFDGLVMSDWFGLRSTKEGAIAGLDLEMPGPALVRGNKLLELVQSGDVPAEMIRAAALNVLRLLERTGDLDNMDERTEIENERDETRSLIREAGVQSAVLLKNVGALPLEGEMKIAVVGPNAKSARVMGGGSAQLNAYRRVSPWDGLVDALGEETLTFAQGCRNDRFEPIIEGTFTRAWFANDALDGEPFKTEEIAALEHFGSAPVEGVDPHNHSSRTTGTWTAPRDGTFRFGFHCTGKGRLFLNDKLMAEAWDSWERGRTLFEEGCDPVTADITVKEGETVDIRFEFATKPNFDLFFHAHQVGVGRVLGMDDIEEAVEVAAAADVAIVCVGRTAEWDTEGWDLPDMTLPGIQNDLVSAVAAKAHKTIVLLQTGGPVEMPWLDQVDAVLECWYPGQEAGYAIADVILGKRSPGGKLPQTFPVKLDDAPTFSGTPQRTYPGEDGRVEYTEKLEIGYRHHSGDGPAPLFPFGFGLSYTTFSLGTPDAELDETGAGSVTLPVTNTGERKGSEVVQLYIAPQTASVDRPAMELKGFAKLALAGGMTDMAKITLSPRDFAYFDVDSQTWKVDAGDYTLRIGTSAADIAHEVTVTIAAQTLHV</sequence>
<dbReference type="InterPro" id="IPR011658">
    <property type="entry name" value="PA14_dom"/>
</dbReference>
<dbReference type="Pfam" id="PF07691">
    <property type="entry name" value="PA14"/>
    <property type="match status" value="1"/>
</dbReference>
<dbReference type="InterPro" id="IPR001764">
    <property type="entry name" value="Glyco_hydro_3_N"/>
</dbReference>
<dbReference type="SUPFAM" id="SSF52279">
    <property type="entry name" value="Beta-D-glucan exohydrolase, C-terminal domain"/>
    <property type="match status" value="1"/>
</dbReference>
<dbReference type="Gene3D" id="3.40.50.1700">
    <property type="entry name" value="Glycoside hydrolase family 3 C-terminal domain"/>
    <property type="match status" value="1"/>
</dbReference>
<evidence type="ECO:0000256" key="5">
    <source>
        <dbReference type="RuleBase" id="RU361161"/>
    </source>
</evidence>
<feature type="domain" description="PA14" evidence="6">
    <location>
        <begin position="391"/>
        <end position="543"/>
    </location>
</feature>
<dbReference type="InterPro" id="IPR017853">
    <property type="entry name" value="GH"/>
</dbReference>
<dbReference type="InterPro" id="IPR019800">
    <property type="entry name" value="Glyco_hydro_3_AS"/>
</dbReference>
<keyword evidence="3" id="KW-0119">Carbohydrate metabolism</keyword>
<dbReference type="Gene3D" id="2.60.120.260">
    <property type="entry name" value="Galactose-binding domain-like"/>
    <property type="match status" value="1"/>
</dbReference>
<proteinExistence type="inferred from homology"/>
<dbReference type="Pfam" id="PF00933">
    <property type="entry name" value="Glyco_hydro_3"/>
    <property type="match status" value="1"/>
</dbReference>
<dbReference type="Pfam" id="PF01915">
    <property type="entry name" value="Glyco_hydro_3_C"/>
    <property type="match status" value="1"/>
</dbReference>
<dbReference type="PANTHER" id="PTHR42715">
    <property type="entry name" value="BETA-GLUCOSIDASE"/>
    <property type="match status" value="1"/>
</dbReference>
<dbReference type="InterPro" id="IPR026891">
    <property type="entry name" value="Fn3-like"/>
</dbReference>
<protein>
    <submittedName>
        <fullName evidence="7">Beta-glucosidase</fullName>
    </submittedName>
</protein>
<keyword evidence="8" id="KW-1185">Reference proteome</keyword>
<evidence type="ECO:0000256" key="3">
    <source>
        <dbReference type="ARBA" id="ARBA00023277"/>
    </source>
</evidence>
<gene>
    <name evidence="7" type="ORF">HCZ30_09750</name>
</gene>
<dbReference type="PRINTS" id="PR00133">
    <property type="entry name" value="GLHYDRLASE3"/>
</dbReference>
<comment type="caution">
    <text evidence="7">The sequence shown here is derived from an EMBL/GenBank/DDBJ whole genome shotgun (WGS) entry which is preliminary data.</text>
</comment>
<dbReference type="Gene3D" id="2.60.40.10">
    <property type="entry name" value="Immunoglobulins"/>
    <property type="match status" value="1"/>
</dbReference>
<dbReference type="Gene3D" id="3.20.20.300">
    <property type="entry name" value="Glycoside hydrolase, family 3, N-terminal domain"/>
    <property type="match status" value="1"/>
</dbReference>
<comment type="similarity">
    <text evidence="1 5">Belongs to the glycosyl hydrolase 3 family.</text>
</comment>
<dbReference type="InterPro" id="IPR013783">
    <property type="entry name" value="Ig-like_fold"/>
</dbReference>
<name>A0ABX0W1E7_9RHOB</name>
<dbReference type="PROSITE" id="PS51820">
    <property type="entry name" value="PA14"/>
    <property type="match status" value="1"/>
</dbReference>
<accession>A0ABX0W1E7</accession>
<dbReference type="Pfam" id="PF14310">
    <property type="entry name" value="Fn3-like"/>
    <property type="match status" value="1"/>
</dbReference>
<keyword evidence="4 5" id="KW-0326">Glycosidase</keyword>
<dbReference type="SMART" id="SM01217">
    <property type="entry name" value="Fn3_like"/>
    <property type="match status" value="1"/>
</dbReference>
<dbReference type="InterPro" id="IPR050288">
    <property type="entry name" value="Cellulose_deg_GH3"/>
</dbReference>